<keyword evidence="2" id="KW-1185">Reference proteome</keyword>
<name>A0ABV1GL81_9FIRM</name>
<gene>
    <name evidence="1" type="ORF">WMO38_03940</name>
</gene>
<accession>A0ABV1GL81</accession>
<proteinExistence type="predicted"/>
<sequence>MSVRMTIEDNQDTVNALMKKLKNPPDEYKDAYDAVSDLYDAYISLTNCTTDPSGRVQDRHSAF</sequence>
<comment type="caution">
    <text evidence="1">The sequence shown here is derived from an EMBL/GenBank/DDBJ whole genome shotgun (WGS) entry which is preliminary data.</text>
</comment>
<protein>
    <submittedName>
        <fullName evidence="1">Uncharacterized protein</fullName>
    </submittedName>
</protein>
<reference evidence="1 2" key="1">
    <citation type="submission" date="2024-03" db="EMBL/GenBank/DDBJ databases">
        <title>Human intestinal bacterial collection.</title>
        <authorList>
            <person name="Pauvert C."/>
            <person name="Hitch T.C.A."/>
            <person name="Clavel T."/>
        </authorList>
    </citation>
    <scope>NUCLEOTIDE SEQUENCE [LARGE SCALE GENOMIC DNA]</scope>
    <source>
        <strain evidence="1 2">CLA-JM-H10</strain>
    </source>
</reference>
<organism evidence="1 2">
    <name type="scientific">Lachnospira intestinalis</name>
    <dbReference type="NCBI Taxonomy" id="3133158"/>
    <lineage>
        <taxon>Bacteria</taxon>
        <taxon>Bacillati</taxon>
        <taxon>Bacillota</taxon>
        <taxon>Clostridia</taxon>
        <taxon>Lachnospirales</taxon>
        <taxon>Lachnospiraceae</taxon>
        <taxon>Lachnospira</taxon>
    </lineage>
</organism>
<dbReference type="Proteomes" id="UP001480973">
    <property type="component" value="Unassembled WGS sequence"/>
</dbReference>
<evidence type="ECO:0000313" key="2">
    <source>
        <dbReference type="Proteomes" id="UP001480973"/>
    </source>
</evidence>
<dbReference type="EMBL" id="JBBMES010000003">
    <property type="protein sequence ID" value="MEQ2534260.1"/>
    <property type="molecule type" value="Genomic_DNA"/>
</dbReference>
<evidence type="ECO:0000313" key="1">
    <source>
        <dbReference type="EMBL" id="MEQ2534260.1"/>
    </source>
</evidence>